<keyword evidence="2 5" id="KW-0812">Transmembrane</keyword>
<dbReference type="InterPro" id="IPR007318">
    <property type="entry name" value="Phopholipid_MeTrfase"/>
</dbReference>
<organism evidence="6 7">
    <name type="scientific">Candidatus Accumulibacter phosphatis</name>
    <dbReference type="NCBI Taxonomy" id="327160"/>
    <lineage>
        <taxon>Bacteria</taxon>
        <taxon>Pseudomonadati</taxon>
        <taxon>Pseudomonadota</taxon>
        <taxon>Betaproteobacteria</taxon>
        <taxon>Candidatus Accumulibacter</taxon>
    </lineage>
</organism>
<evidence type="ECO:0008006" key="8">
    <source>
        <dbReference type="Google" id="ProtNLM"/>
    </source>
</evidence>
<dbReference type="Gene3D" id="1.20.120.1630">
    <property type="match status" value="1"/>
</dbReference>
<keyword evidence="3 5" id="KW-1133">Transmembrane helix</keyword>
<dbReference type="GO" id="GO:0016740">
    <property type="term" value="F:transferase activity"/>
    <property type="evidence" value="ECO:0007669"/>
    <property type="project" value="UniProtKB-ARBA"/>
</dbReference>
<evidence type="ECO:0000256" key="3">
    <source>
        <dbReference type="ARBA" id="ARBA00022989"/>
    </source>
</evidence>
<dbReference type="GO" id="GO:0012505">
    <property type="term" value="C:endomembrane system"/>
    <property type="evidence" value="ECO:0007669"/>
    <property type="project" value="UniProtKB-SubCell"/>
</dbReference>
<name>A0A080LTE4_9PROT</name>
<dbReference type="Pfam" id="PF04191">
    <property type="entry name" value="PEMT"/>
    <property type="match status" value="1"/>
</dbReference>
<comment type="caution">
    <text evidence="6">The sequence shown here is derived from an EMBL/GenBank/DDBJ whole genome shotgun (WGS) entry which is preliminary data.</text>
</comment>
<evidence type="ECO:0000313" key="6">
    <source>
        <dbReference type="EMBL" id="KFB71777.1"/>
    </source>
</evidence>
<evidence type="ECO:0000256" key="4">
    <source>
        <dbReference type="ARBA" id="ARBA00023136"/>
    </source>
</evidence>
<dbReference type="AlphaFoldDB" id="A0A080LTE4"/>
<dbReference type="Proteomes" id="UP000020077">
    <property type="component" value="Unassembled WGS sequence"/>
</dbReference>
<dbReference type="EMBL" id="JDVG02000494">
    <property type="protein sequence ID" value="KFB71777.1"/>
    <property type="molecule type" value="Genomic_DNA"/>
</dbReference>
<feature type="transmembrane region" description="Helical" evidence="5">
    <location>
        <begin position="12"/>
        <end position="28"/>
    </location>
</feature>
<sequence length="161" mass="18427">MQPHEARFGSRGEWYVVAQMMLFALLVLGPSTWPGGGWTAPYTWLGRFFGGVLLALGIAISLLACLHLGKNLTALPQPRKDAVLVVAGIYRFVRHPIYSGVLIAAFGWALWVNGWLTLGYASLLLIFLDIKSRREEIWLEQKFPEYREYRQRVRKLLPYVY</sequence>
<proteinExistence type="predicted"/>
<evidence type="ECO:0000256" key="1">
    <source>
        <dbReference type="ARBA" id="ARBA00004127"/>
    </source>
</evidence>
<keyword evidence="4 5" id="KW-0472">Membrane</keyword>
<protein>
    <recommendedName>
        <fullName evidence="8">Isoprenylcysteine carboxylmethyltransferase family protein</fullName>
    </recommendedName>
</protein>
<evidence type="ECO:0000313" key="7">
    <source>
        <dbReference type="Proteomes" id="UP000020077"/>
    </source>
</evidence>
<feature type="transmembrane region" description="Helical" evidence="5">
    <location>
        <begin position="103"/>
        <end position="128"/>
    </location>
</feature>
<dbReference type="PANTHER" id="PTHR12714:SF24">
    <property type="entry name" value="SLR1182 PROTEIN"/>
    <property type="match status" value="1"/>
</dbReference>
<gene>
    <name evidence="6" type="ORF">AW09_003078</name>
</gene>
<evidence type="ECO:0000256" key="2">
    <source>
        <dbReference type="ARBA" id="ARBA00022692"/>
    </source>
</evidence>
<comment type="subcellular location">
    <subcellularLocation>
        <location evidence="1">Endomembrane system</location>
        <topology evidence="1">Multi-pass membrane protein</topology>
    </subcellularLocation>
</comment>
<feature type="transmembrane region" description="Helical" evidence="5">
    <location>
        <begin position="48"/>
        <end position="69"/>
    </location>
</feature>
<accession>A0A080LTE4</accession>
<evidence type="ECO:0000256" key="5">
    <source>
        <dbReference type="SAM" id="Phobius"/>
    </source>
</evidence>
<dbReference type="PANTHER" id="PTHR12714">
    <property type="entry name" value="PROTEIN-S ISOPRENYLCYSTEINE O-METHYLTRANSFERASE"/>
    <property type="match status" value="1"/>
</dbReference>
<reference evidence="6 7" key="1">
    <citation type="submission" date="2014-02" db="EMBL/GenBank/DDBJ databases">
        <title>Expanding our view of genomic diversity in Candidatus Accumulibacter clades.</title>
        <authorList>
            <person name="Skennerton C.T."/>
            <person name="Barr J.J."/>
            <person name="Slater F.R."/>
            <person name="Bond P.L."/>
            <person name="Tyson G.W."/>
        </authorList>
    </citation>
    <scope>NUCLEOTIDE SEQUENCE [LARGE SCALE GENOMIC DNA]</scope>
    <source>
        <strain evidence="7">BA-91</strain>
    </source>
</reference>